<dbReference type="InterPro" id="IPR058626">
    <property type="entry name" value="MdtA-like_b-barrel"/>
</dbReference>
<feature type="domain" description="Multidrug resistance protein MdtA-like C-terminal permuted SH3" evidence="6">
    <location>
        <begin position="310"/>
        <end position="372"/>
    </location>
</feature>
<feature type="domain" description="Multidrug resistance protein MdtA-like barrel-sandwich hybrid" evidence="4">
    <location>
        <begin position="67"/>
        <end position="209"/>
    </location>
</feature>
<evidence type="ECO:0000259" key="3">
    <source>
        <dbReference type="Pfam" id="PF25876"/>
    </source>
</evidence>
<protein>
    <submittedName>
        <fullName evidence="7">Multidrug resistance protein mexA</fullName>
    </submittedName>
</protein>
<dbReference type="NCBIfam" id="TIGR01730">
    <property type="entry name" value="RND_mfp"/>
    <property type="match status" value="1"/>
</dbReference>
<dbReference type="GO" id="GO:0022857">
    <property type="term" value="F:transmembrane transporter activity"/>
    <property type="evidence" value="ECO:0007669"/>
    <property type="project" value="InterPro"/>
</dbReference>
<dbReference type="AlphaFoldDB" id="A0A0A2WJU2"/>
<dbReference type="Gene3D" id="2.40.30.170">
    <property type="match status" value="1"/>
</dbReference>
<evidence type="ECO:0000259" key="5">
    <source>
        <dbReference type="Pfam" id="PF25944"/>
    </source>
</evidence>
<evidence type="ECO:0000313" key="7">
    <source>
        <dbReference type="EMBL" id="KGQ13379.1"/>
    </source>
</evidence>
<feature type="region of interest" description="Disordered" evidence="2">
    <location>
        <begin position="386"/>
        <end position="405"/>
    </location>
</feature>
<dbReference type="Pfam" id="PF25944">
    <property type="entry name" value="Beta-barrel_RND"/>
    <property type="match status" value="1"/>
</dbReference>
<dbReference type="GO" id="GO:0005886">
    <property type="term" value="C:plasma membrane"/>
    <property type="evidence" value="ECO:0007669"/>
    <property type="project" value="UniProtKB-SubCell"/>
</dbReference>
<dbReference type="Pfam" id="PF25967">
    <property type="entry name" value="RND-MFP_C"/>
    <property type="match status" value="1"/>
</dbReference>
<organism evidence="7 8">
    <name type="scientific">Beauveria bassiana D1-5</name>
    <dbReference type="NCBI Taxonomy" id="1245745"/>
    <lineage>
        <taxon>Eukaryota</taxon>
        <taxon>Fungi</taxon>
        <taxon>Dikarya</taxon>
        <taxon>Ascomycota</taxon>
        <taxon>Pezizomycotina</taxon>
        <taxon>Sordariomycetes</taxon>
        <taxon>Hypocreomycetidae</taxon>
        <taxon>Hypocreales</taxon>
        <taxon>Cordycipitaceae</taxon>
        <taxon>Beauveria</taxon>
    </lineage>
</organism>
<dbReference type="SUPFAM" id="SSF111369">
    <property type="entry name" value="HlyD-like secretion proteins"/>
    <property type="match status" value="1"/>
</dbReference>
<evidence type="ECO:0000259" key="4">
    <source>
        <dbReference type="Pfam" id="PF25917"/>
    </source>
</evidence>
<dbReference type="FunFam" id="2.40.420.20:FF:000001">
    <property type="entry name" value="Efflux RND transporter periplasmic adaptor subunit"/>
    <property type="match status" value="1"/>
</dbReference>
<evidence type="ECO:0000256" key="1">
    <source>
        <dbReference type="ARBA" id="ARBA00004196"/>
    </source>
</evidence>
<dbReference type="InterPro" id="IPR058627">
    <property type="entry name" value="MdtA-like_C"/>
</dbReference>
<dbReference type="Proteomes" id="UP000030106">
    <property type="component" value="Unassembled WGS sequence"/>
</dbReference>
<dbReference type="Gene3D" id="2.40.420.20">
    <property type="match status" value="1"/>
</dbReference>
<dbReference type="STRING" id="1245745.A0A0A2WJU2"/>
<dbReference type="PANTHER" id="PTHR30158">
    <property type="entry name" value="ACRA/E-RELATED COMPONENT OF DRUG EFFLUX TRANSPORTER"/>
    <property type="match status" value="1"/>
</dbReference>
<dbReference type="Pfam" id="PF25876">
    <property type="entry name" value="HH_MFP_RND"/>
    <property type="match status" value="1"/>
</dbReference>
<dbReference type="InterPro" id="IPR058625">
    <property type="entry name" value="MdtA-like_BSH"/>
</dbReference>
<proteinExistence type="predicted"/>
<evidence type="ECO:0000256" key="2">
    <source>
        <dbReference type="SAM" id="MobiDB-lite"/>
    </source>
</evidence>
<comment type="subcellular location">
    <subcellularLocation>
        <location evidence="1">Cell envelope</location>
    </subcellularLocation>
</comment>
<dbReference type="Pfam" id="PF25917">
    <property type="entry name" value="BSH_RND"/>
    <property type="match status" value="1"/>
</dbReference>
<dbReference type="EMBL" id="ANFO01000044">
    <property type="protein sequence ID" value="KGQ13379.1"/>
    <property type="molecule type" value="Genomic_DNA"/>
</dbReference>
<dbReference type="Gene3D" id="2.40.50.100">
    <property type="match status" value="1"/>
</dbReference>
<dbReference type="PROSITE" id="PS51257">
    <property type="entry name" value="PROKAR_LIPOPROTEIN"/>
    <property type="match status" value="1"/>
</dbReference>
<dbReference type="HOGENOM" id="CLU_018816_2_1_1"/>
<dbReference type="InterPro" id="IPR006143">
    <property type="entry name" value="RND_pump_MFP"/>
</dbReference>
<dbReference type="Gene3D" id="1.10.287.470">
    <property type="entry name" value="Helix hairpin bin"/>
    <property type="match status" value="1"/>
</dbReference>
<dbReference type="PANTHER" id="PTHR30158:SF3">
    <property type="entry name" value="MULTIDRUG EFFLUX PUMP SUBUNIT ACRA-RELATED"/>
    <property type="match status" value="1"/>
</dbReference>
<name>A0A0A2WJU2_BEABA</name>
<dbReference type="GO" id="GO:0046677">
    <property type="term" value="P:response to antibiotic"/>
    <property type="evidence" value="ECO:0007669"/>
    <property type="project" value="TreeGrafter"/>
</dbReference>
<evidence type="ECO:0000259" key="6">
    <source>
        <dbReference type="Pfam" id="PF25967"/>
    </source>
</evidence>
<comment type="caution">
    <text evidence="7">The sequence shown here is derived from an EMBL/GenBank/DDBJ whole genome shotgun (WGS) entry which is preliminary data.</text>
</comment>
<gene>
    <name evidence="7" type="ORF">BBAD15_g915</name>
</gene>
<feature type="domain" description="Multidrug resistance protein MdtA-like beta-barrel" evidence="5">
    <location>
        <begin position="214"/>
        <end position="303"/>
    </location>
</feature>
<reference evidence="7 8" key="1">
    <citation type="submission" date="2012-10" db="EMBL/GenBank/DDBJ databases">
        <title>Genome sequencing and analysis of entomopathogenic fungi Beauveria bassiana D1-5.</title>
        <authorList>
            <person name="Li Q."/>
            <person name="Wang L."/>
            <person name="Zhang Z."/>
            <person name="Wang Q."/>
            <person name="Ren J."/>
            <person name="Wang M."/>
            <person name="Xu W."/>
            <person name="Wang J."/>
            <person name="Lu Y."/>
            <person name="Du Q."/>
            <person name="Sun Z."/>
        </authorList>
    </citation>
    <scope>NUCLEOTIDE SEQUENCE [LARGE SCALE GENOMIC DNA]</scope>
    <source>
        <strain evidence="7 8">D1-5</strain>
    </source>
</reference>
<feature type="domain" description="Multidrug resistance protein MdtA-like alpha-helical hairpin" evidence="3">
    <location>
        <begin position="108"/>
        <end position="177"/>
    </location>
</feature>
<dbReference type="InterPro" id="IPR058624">
    <property type="entry name" value="MdtA-like_HH"/>
</dbReference>
<evidence type="ECO:0000313" key="8">
    <source>
        <dbReference type="Proteomes" id="UP000030106"/>
    </source>
</evidence>
<accession>A0A0A2WJU2</accession>
<sequence length="405" mass="44006">MNVKKTFLFIAVIFLTLAACLFLWFEQAAEKPESRELPQRSRVRVVTLNNQPITLTRELPGRATAFRNAEVRPQVGGIVQKRLFTEGQEVKAQQPLYQIDPVLYQTEYNRSDAALARANAQLRVATLLIQRYRPLVDTRVISQQTYDDAVAAQQQANADVLVAKANLDTASINLVYTRVLSPIDGVIGRSAVTEGALVTAQQASAIASVQQIDPIYVDITQPTAQLLRLKDAFNRGALTAGDASQSAIVTLMLEDGSRYAHPGKLQFSDISVDHSTGSVILRAIFPNPDRQLLPGMFVRAHLMDGMAASNGLLVPQRGVTRNTQGKATALVVESTGKVELREVVTERALGDQWLISTGLSAGDRVIVEGGQTVRPGMQVIAAEWPSAARTDDGKSTVQIKEPANG</sequence>